<proteinExistence type="predicted"/>
<accession>A0A3N4JUL0</accession>
<feature type="non-terminal residue" evidence="1">
    <location>
        <position position="79"/>
    </location>
</feature>
<dbReference type="OrthoDB" id="4368338at2759"/>
<dbReference type="Proteomes" id="UP000276215">
    <property type="component" value="Unassembled WGS sequence"/>
</dbReference>
<dbReference type="EMBL" id="ML120405">
    <property type="protein sequence ID" value="RPA97394.1"/>
    <property type="molecule type" value="Genomic_DNA"/>
</dbReference>
<dbReference type="AlphaFoldDB" id="A0A3N4JUL0"/>
<reference evidence="1 2" key="1">
    <citation type="journal article" date="2018" name="Nat. Ecol. Evol.">
        <title>Pezizomycetes genomes reveal the molecular basis of ectomycorrhizal truffle lifestyle.</title>
        <authorList>
            <person name="Murat C."/>
            <person name="Payen T."/>
            <person name="Noel B."/>
            <person name="Kuo A."/>
            <person name="Morin E."/>
            <person name="Chen J."/>
            <person name="Kohler A."/>
            <person name="Krizsan K."/>
            <person name="Balestrini R."/>
            <person name="Da Silva C."/>
            <person name="Montanini B."/>
            <person name="Hainaut M."/>
            <person name="Levati E."/>
            <person name="Barry K.W."/>
            <person name="Belfiori B."/>
            <person name="Cichocki N."/>
            <person name="Clum A."/>
            <person name="Dockter R.B."/>
            <person name="Fauchery L."/>
            <person name="Guy J."/>
            <person name="Iotti M."/>
            <person name="Le Tacon F."/>
            <person name="Lindquist E.A."/>
            <person name="Lipzen A."/>
            <person name="Malagnac F."/>
            <person name="Mello A."/>
            <person name="Molinier V."/>
            <person name="Miyauchi S."/>
            <person name="Poulain J."/>
            <person name="Riccioni C."/>
            <person name="Rubini A."/>
            <person name="Sitrit Y."/>
            <person name="Splivallo R."/>
            <person name="Traeger S."/>
            <person name="Wang M."/>
            <person name="Zifcakova L."/>
            <person name="Wipf D."/>
            <person name="Zambonelli A."/>
            <person name="Paolocci F."/>
            <person name="Nowrousian M."/>
            <person name="Ottonello S."/>
            <person name="Baldrian P."/>
            <person name="Spatafora J.W."/>
            <person name="Henrissat B."/>
            <person name="Nagy L.G."/>
            <person name="Aury J.M."/>
            <person name="Wincker P."/>
            <person name="Grigoriev I.V."/>
            <person name="Bonfante P."/>
            <person name="Martin F.M."/>
        </authorList>
    </citation>
    <scope>NUCLEOTIDE SEQUENCE [LARGE SCALE GENOMIC DNA]</scope>
    <source>
        <strain evidence="1 2">120613-1</strain>
    </source>
</reference>
<gene>
    <name evidence="1" type="ORF">L873DRAFT_1635890</name>
</gene>
<sequence>KPNIATAIQEFNISESHLQGTWKGNQPKSEYTLVNRNLSENKELIVCLYLRHLDEIETLAQLLIIFNCVQVNAILRANY</sequence>
<evidence type="ECO:0000313" key="2">
    <source>
        <dbReference type="Proteomes" id="UP000276215"/>
    </source>
</evidence>
<feature type="non-terminal residue" evidence="1">
    <location>
        <position position="1"/>
    </location>
</feature>
<evidence type="ECO:0000313" key="1">
    <source>
        <dbReference type="EMBL" id="RPA97394.1"/>
    </source>
</evidence>
<keyword evidence="2" id="KW-1185">Reference proteome</keyword>
<protein>
    <submittedName>
        <fullName evidence="1">Uncharacterized protein</fullName>
    </submittedName>
</protein>
<organism evidence="1 2">
    <name type="scientific">Choiromyces venosus 120613-1</name>
    <dbReference type="NCBI Taxonomy" id="1336337"/>
    <lineage>
        <taxon>Eukaryota</taxon>
        <taxon>Fungi</taxon>
        <taxon>Dikarya</taxon>
        <taxon>Ascomycota</taxon>
        <taxon>Pezizomycotina</taxon>
        <taxon>Pezizomycetes</taxon>
        <taxon>Pezizales</taxon>
        <taxon>Tuberaceae</taxon>
        <taxon>Choiromyces</taxon>
    </lineage>
</organism>
<name>A0A3N4JUL0_9PEZI</name>